<evidence type="ECO:0000256" key="2">
    <source>
        <dbReference type="SAM" id="MobiDB-lite"/>
    </source>
</evidence>
<protein>
    <submittedName>
        <fullName evidence="5">ATP-dependent endonuclease</fullName>
    </submittedName>
</protein>
<dbReference type="SUPFAM" id="SSF52540">
    <property type="entry name" value="P-loop containing nucleoside triphosphate hydrolases"/>
    <property type="match status" value="1"/>
</dbReference>
<keyword evidence="5" id="KW-0378">Hydrolase</keyword>
<organism evidence="5 6">
    <name type="scientific">Geothrix limicola</name>
    <dbReference type="NCBI Taxonomy" id="2927978"/>
    <lineage>
        <taxon>Bacteria</taxon>
        <taxon>Pseudomonadati</taxon>
        <taxon>Acidobacteriota</taxon>
        <taxon>Holophagae</taxon>
        <taxon>Holophagales</taxon>
        <taxon>Holophagaceae</taxon>
        <taxon>Geothrix</taxon>
    </lineage>
</organism>
<name>A0ABQ5QJ47_9BACT</name>
<reference evidence="5 6" key="1">
    <citation type="journal article" date="2023" name="Antonie Van Leeuwenhoek">
        <title>Mesoterricola silvestris gen. nov., sp. nov., Mesoterricola sediminis sp. nov., Geothrix oryzae sp. nov., Geothrix edaphica sp. nov., Geothrix rubra sp. nov., and Geothrix limicola sp. nov., six novel members of Acidobacteriota isolated from soils.</title>
        <authorList>
            <person name="Itoh H."/>
            <person name="Sugisawa Y."/>
            <person name="Mise K."/>
            <person name="Xu Z."/>
            <person name="Kuniyasu M."/>
            <person name="Ushijima N."/>
            <person name="Kawano K."/>
            <person name="Kobayashi E."/>
            <person name="Shiratori Y."/>
            <person name="Masuda Y."/>
            <person name="Senoo K."/>
        </authorList>
    </citation>
    <scope>NUCLEOTIDE SEQUENCE [LARGE SCALE GENOMIC DNA]</scope>
    <source>
        <strain evidence="5 6">Red804</strain>
    </source>
</reference>
<evidence type="ECO:0000313" key="5">
    <source>
        <dbReference type="EMBL" id="GLH74904.1"/>
    </source>
</evidence>
<dbReference type="InterPro" id="IPR034139">
    <property type="entry name" value="TOPRIM_OLD"/>
</dbReference>
<evidence type="ECO:0000313" key="6">
    <source>
        <dbReference type="Proteomes" id="UP001165069"/>
    </source>
</evidence>
<proteinExistence type="predicted"/>
<feature type="domain" description="OLD protein-like TOPRIM" evidence="4">
    <location>
        <begin position="400"/>
        <end position="467"/>
    </location>
</feature>
<dbReference type="Proteomes" id="UP001165069">
    <property type="component" value="Unassembled WGS sequence"/>
</dbReference>
<dbReference type="PANTHER" id="PTHR43581:SF4">
    <property type="entry name" value="ATP_GTP PHOSPHATASE"/>
    <property type="match status" value="1"/>
</dbReference>
<feature type="domain" description="ATPase AAA-type core" evidence="3">
    <location>
        <begin position="25"/>
        <end position="349"/>
    </location>
</feature>
<evidence type="ECO:0000259" key="4">
    <source>
        <dbReference type="Pfam" id="PF20469"/>
    </source>
</evidence>
<dbReference type="PANTHER" id="PTHR43581">
    <property type="entry name" value="ATP/GTP PHOSPHATASE"/>
    <property type="match status" value="1"/>
</dbReference>
<keyword evidence="6" id="KW-1185">Reference proteome</keyword>
<dbReference type="InterPro" id="IPR003959">
    <property type="entry name" value="ATPase_AAA_core"/>
</dbReference>
<dbReference type="Gene3D" id="3.40.50.300">
    <property type="entry name" value="P-loop containing nucleotide triphosphate hydrolases"/>
    <property type="match status" value="1"/>
</dbReference>
<keyword evidence="5" id="KW-0255">Endonuclease</keyword>
<dbReference type="Pfam" id="PF20469">
    <property type="entry name" value="OLD-like_TOPRIM"/>
    <property type="match status" value="1"/>
</dbReference>
<accession>A0ABQ5QJ47</accession>
<dbReference type="EMBL" id="BSDE01000009">
    <property type="protein sequence ID" value="GLH74904.1"/>
    <property type="molecule type" value="Genomic_DNA"/>
</dbReference>
<feature type="region of interest" description="Disordered" evidence="2">
    <location>
        <begin position="470"/>
        <end position="489"/>
    </location>
</feature>
<dbReference type="RefSeq" id="WP_285577718.1">
    <property type="nucleotide sequence ID" value="NZ_BSDE01000009.1"/>
</dbReference>
<dbReference type="GO" id="GO:0004519">
    <property type="term" value="F:endonuclease activity"/>
    <property type="evidence" value="ECO:0007669"/>
    <property type="project" value="UniProtKB-KW"/>
</dbReference>
<keyword evidence="5" id="KW-0540">Nuclease</keyword>
<dbReference type="InterPro" id="IPR051396">
    <property type="entry name" value="Bact_Antivir_Def_Nuclease"/>
</dbReference>
<evidence type="ECO:0000256" key="1">
    <source>
        <dbReference type="SAM" id="Coils"/>
    </source>
</evidence>
<keyword evidence="1" id="KW-0175">Coiled coil</keyword>
<comment type="caution">
    <text evidence="5">The sequence shown here is derived from an EMBL/GenBank/DDBJ whole genome shotgun (WGS) entry which is preliminary data.</text>
</comment>
<dbReference type="CDD" id="cd01026">
    <property type="entry name" value="TOPRIM_OLD"/>
    <property type="match status" value="1"/>
</dbReference>
<feature type="coiled-coil region" evidence="1">
    <location>
        <begin position="191"/>
        <end position="222"/>
    </location>
</feature>
<dbReference type="InterPro" id="IPR027417">
    <property type="entry name" value="P-loop_NTPase"/>
</dbReference>
<dbReference type="Pfam" id="PF13304">
    <property type="entry name" value="AAA_21"/>
    <property type="match status" value="1"/>
</dbReference>
<sequence length="599" mass="65802">MYIRRLVIRNFRALKNLDIQLQPGLTCLIGENNSGKTTLLHALRLVLDANLSNYTRQLSRDDFSRGVNCDEPQQILIAVELTGFAARPEEEALVSEWATSDDVAALCYRFRPGRSARQGVKDGSRSPKSLKIEDYEWQLAGIGGKDPTLIQWDDELGAPARFDRLCAFHITFLQALRDVEEDLRRSRFSPLTKLLDEANLSEIEKEKLLDRLRSANDELKKEAVVTNLGESIRSSLLQTVGDSFNFGVEVGISDPSFNSLARSLVLLISSNGLAEADPSRNGLGLNNALYISMLMEVFRQRTSRSNIAGQLLLVEEPESHLHPELQRIVFSSLQTSGCQVIATTHSTHVTSISPLKNTVILTANRSSHSTCVVPSIGCGLNSEEEKDLERYLDATRSTLLFARRVILVEGMSEVFLIPPLVKERLGIDLQMEGIAVIAIHGTHFAAYGNLFKKGGIEKRCVVITDGDLSPETEAEDECGGGNEDGGNPSIEGLKKLEGPFFKVIASRTTFELELASKGNLTMLRSTATRLGAAKTAALLQGADKKKSLSQTELNSVGQAVLRTARRFGKARFAQVASEFANQANDLPAYIEEAVAWVRG</sequence>
<gene>
    <name evidence="5" type="ORF">GETHLI_34060</name>
</gene>
<evidence type="ECO:0000259" key="3">
    <source>
        <dbReference type="Pfam" id="PF13304"/>
    </source>
</evidence>